<dbReference type="EMBL" id="WKRD01000005">
    <property type="protein sequence ID" value="MSC57321.1"/>
    <property type="molecule type" value="Genomic_DNA"/>
</dbReference>
<reference evidence="5 7" key="1">
    <citation type="submission" date="2015-09" db="EMBL/GenBank/DDBJ databases">
        <authorList>
            <consortium name="Pathogen Informatics"/>
        </authorList>
    </citation>
    <scope>NUCLEOTIDE SEQUENCE [LARGE SCALE GENOMIC DNA]</scope>
    <source>
        <strain evidence="5 7">2789STDY5834875</strain>
    </source>
</reference>
<keyword evidence="1" id="KW-0067">ATP-binding</keyword>
<evidence type="ECO:0000313" key="8">
    <source>
        <dbReference type="Proteomes" id="UP000481964"/>
    </source>
</evidence>
<protein>
    <recommendedName>
        <fullName evidence="1">Stage IV sporulation protein A</fullName>
        <ecNumber evidence="1">3.6.1.-</ecNumber>
    </recommendedName>
    <alternativeName>
        <fullName evidence="1">Coat morphogenetic protein SpoIVA</fullName>
    </alternativeName>
</protein>
<dbReference type="NCBIfam" id="TIGR02836">
    <property type="entry name" value="spore_IV_A"/>
    <property type="match status" value="1"/>
</dbReference>
<dbReference type="GO" id="GO:0016887">
    <property type="term" value="F:ATP hydrolysis activity"/>
    <property type="evidence" value="ECO:0007669"/>
    <property type="project" value="InterPro"/>
</dbReference>
<dbReference type="InterPro" id="IPR046840">
    <property type="entry name" value="SpoIVA_C"/>
</dbReference>
<keyword evidence="1" id="KW-0749">Sporulation</keyword>
<dbReference type="PIRSF" id="PIRSF007466">
    <property type="entry name" value="SpoIVA"/>
    <property type="match status" value="1"/>
</dbReference>
<evidence type="ECO:0000313" key="7">
    <source>
        <dbReference type="Proteomes" id="UP000095621"/>
    </source>
</evidence>
<evidence type="ECO:0000256" key="1">
    <source>
        <dbReference type="PIRNR" id="PIRNR007466"/>
    </source>
</evidence>
<comment type="subcellular location">
    <subcellularLocation>
        <location evidence="1">Cytoplasm</location>
    </subcellularLocation>
</comment>
<evidence type="ECO:0000313" key="5">
    <source>
        <dbReference type="EMBL" id="CUQ76040.1"/>
    </source>
</evidence>
<organism evidence="5 7">
    <name type="scientific">Lachnospira eligens</name>
    <dbReference type="NCBI Taxonomy" id="39485"/>
    <lineage>
        <taxon>Bacteria</taxon>
        <taxon>Bacillati</taxon>
        <taxon>Bacillota</taxon>
        <taxon>Clostridia</taxon>
        <taxon>Lachnospirales</taxon>
        <taxon>Lachnospiraceae</taxon>
        <taxon>Lachnospira</taxon>
    </lineage>
</organism>
<dbReference type="Pfam" id="PF20439">
    <property type="entry name" value="SpoIVA_C"/>
    <property type="match status" value="1"/>
</dbReference>
<dbReference type="Proteomes" id="UP000481964">
    <property type="component" value="Unassembled WGS sequence"/>
</dbReference>
<dbReference type="Pfam" id="PF20438">
    <property type="entry name" value="SpoIVA_middle"/>
    <property type="match status" value="1"/>
</dbReference>
<gene>
    <name evidence="5" type="primary">spoIVA</name>
    <name evidence="5" type="ORF">ERS852490_00840</name>
    <name evidence="6" type="ORF">GKE48_07660</name>
</gene>
<evidence type="ECO:0000259" key="2">
    <source>
        <dbReference type="Pfam" id="PF09547"/>
    </source>
</evidence>
<accession>A0A174YZG6</accession>
<dbReference type="GO" id="GO:0005524">
    <property type="term" value="F:ATP binding"/>
    <property type="evidence" value="ECO:0007669"/>
    <property type="project" value="UniProtKB-KW"/>
</dbReference>
<dbReference type="EC" id="3.6.1.-" evidence="1"/>
<reference evidence="6 8" key="2">
    <citation type="journal article" date="2019" name="Nat. Med.">
        <title>A library of human gut bacterial isolates paired with longitudinal multiomics data enables mechanistic microbiome research.</title>
        <authorList>
            <person name="Poyet M."/>
            <person name="Groussin M."/>
            <person name="Gibbons S.M."/>
            <person name="Avila-Pacheco J."/>
            <person name="Jiang X."/>
            <person name="Kearney S.M."/>
            <person name="Perrotta A.R."/>
            <person name="Berdy B."/>
            <person name="Zhao S."/>
            <person name="Lieberman T.D."/>
            <person name="Swanson P.K."/>
            <person name="Smith M."/>
            <person name="Roesemann S."/>
            <person name="Alexander J.E."/>
            <person name="Rich S.A."/>
            <person name="Livny J."/>
            <person name="Vlamakis H."/>
            <person name="Clish C."/>
            <person name="Bullock K."/>
            <person name="Deik A."/>
            <person name="Scott J."/>
            <person name="Pierce K.A."/>
            <person name="Xavier R.J."/>
            <person name="Alm E.J."/>
        </authorList>
    </citation>
    <scope>NUCLEOTIDE SEQUENCE [LARGE SCALE GENOMIC DNA]</scope>
    <source>
        <strain evidence="6 8">BIOML-A1</strain>
    </source>
</reference>
<keyword evidence="1" id="KW-0547">Nucleotide-binding</keyword>
<proteinExistence type="predicted"/>
<comment type="function">
    <text evidence="1">ATPase. Has a role at an early stage in the morphogenesis of the spore coat.</text>
</comment>
<sequence>MSDRKENINFNLYEDIKKRTNGEIYLGVVGPVRTGKSTFVKRFMDLCVIPEIADANEKQRTIDELPQSSAGSTIMTTEPKFIPGESAAICMADDIKIKVRAIDCVGFMVDGAMGAEENGKERMVNTPWSKEPVPFSMAAQIGTEKVIEEHSTIGIVITTDGSFTGIERDNYVNAEQMAIDKLKKISKPFVVILNCVKPYAKESVQLAEAMKEKYGVNVYALNCDQLRKEDVDRVISGVLKEFPVSQLDFYAPAWVEVLESSHWLKMHIVDAALSILDNINVMKDAYLELNNTCEYIEKIDVKNVDMSTGRVEIEFKLSKDLYYKILSELTGTQINNEHELIDMIKSLSDKKNELGSFGDAISEVNLNGFGVVTPSKENIQLDEPVVIKNGNKYGVKIKAKVPSINLLKTEIMVEIAPIVGNRNQAEDLIEYIKGNMKDNPDGIWDTNIFGKTIEQIVSDGIYEKTHNMTTESMGKIGDTIEKVMNENSGLVCLIV</sequence>
<feature type="domain" description="Sporulation stage IV protein A C-terminal" evidence="4">
    <location>
        <begin position="422"/>
        <end position="495"/>
    </location>
</feature>
<dbReference type="OrthoDB" id="9761464at2"/>
<dbReference type="SUPFAM" id="SSF52540">
    <property type="entry name" value="P-loop containing nucleoside triphosphate hydrolases"/>
    <property type="match status" value="1"/>
</dbReference>
<dbReference type="EMBL" id="CZBU01000002">
    <property type="protein sequence ID" value="CUQ76040.1"/>
    <property type="molecule type" value="Genomic_DNA"/>
</dbReference>
<feature type="domain" description="Stage IV sporulation protein A middle" evidence="3">
    <location>
        <begin position="244"/>
        <end position="420"/>
    </location>
</feature>
<dbReference type="InterPro" id="IPR014201">
    <property type="entry name" value="Spore_IV_A"/>
</dbReference>
<name>A0A174YZG6_9FIRM</name>
<dbReference type="Proteomes" id="UP000095621">
    <property type="component" value="Unassembled WGS sequence"/>
</dbReference>
<keyword evidence="1" id="KW-0963">Cytoplasm</keyword>
<dbReference type="GO" id="GO:0030435">
    <property type="term" value="P:sporulation resulting in formation of a cellular spore"/>
    <property type="evidence" value="ECO:0007669"/>
    <property type="project" value="UniProtKB-KW"/>
</dbReference>
<dbReference type="OMA" id="RMPENAQ"/>
<evidence type="ECO:0000313" key="6">
    <source>
        <dbReference type="EMBL" id="MSC57321.1"/>
    </source>
</evidence>
<dbReference type="GeneID" id="41355690"/>
<comment type="catalytic activity">
    <reaction evidence="1">
        <text>ATP + H2O = ADP + phosphate + H(+)</text>
        <dbReference type="Rhea" id="RHEA:13065"/>
        <dbReference type="ChEBI" id="CHEBI:15377"/>
        <dbReference type="ChEBI" id="CHEBI:15378"/>
        <dbReference type="ChEBI" id="CHEBI:30616"/>
        <dbReference type="ChEBI" id="CHEBI:43474"/>
        <dbReference type="ChEBI" id="CHEBI:456216"/>
    </reaction>
</comment>
<keyword evidence="1" id="KW-0378">Hydrolase</keyword>
<dbReference type="GO" id="GO:0005737">
    <property type="term" value="C:cytoplasm"/>
    <property type="evidence" value="ECO:0007669"/>
    <property type="project" value="UniProtKB-SubCell"/>
</dbReference>
<dbReference type="RefSeq" id="WP_012739198.1">
    <property type="nucleotide sequence ID" value="NZ_CP085938.1"/>
</dbReference>
<dbReference type="InterPro" id="IPR027417">
    <property type="entry name" value="P-loop_NTPase"/>
</dbReference>
<dbReference type="Gene3D" id="3.40.50.300">
    <property type="entry name" value="P-loop containing nucleotide triphosphate hydrolases"/>
    <property type="match status" value="1"/>
</dbReference>
<dbReference type="InterPro" id="IPR046841">
    <property type="entry name" value="SpoIVA_middle"/>
</dbReference>
<dbReference type="InterPro" id="IPR046842">
    <property type="entry name" value="SpoIVA_ATPase"/>
</dbReference>
<dbReference type="AlphaFoldDB" id="A0A174YZG6"/>
<dbReference type="Pfam" id="PF09547">
    <property type="entry name" value="SpoIVA_ATPase"/>
    <property type="match status" value="1"/>
</dbReference>
<evidence type="ECO:0000259" key="3">
    <source>
        <dbReference type="Pfam" id="PF20438"/>
    </source>
</evidence>
<feature type="domain" description="Stage IV sporulation protein A ATPase" evidence="2">
    <location>
        <begin position="9"/>
        <end position="243"/>
    </location>
</feature>
<evidence type="ECO:0000259" key="4">
    <source>
        <dbReference type="Pfam" id="PF20439"/>
    </source>
</evidence>